<organism evidence="4 6">
    <name type="scientific">Cannabis sativa</name>
    <name type="common">Hemp</name>
    <name type="synonym">Marijuana</name>
    <dbReference type="NCBI Taxonomy" id="3483"/>
    <lineage>
        <taxon>Eukaryota</taxon>
        <taxon>Viridiplantae</taxon>
        <taxon>Streptophyta</taxon>
        <taxon>Embryophyta</taxon>
        <taxon>Tracheophyta</taxon>
        <taxon>Spermatophyta</taxon>
        <taxon>Magnoliopsida</taxon>
        <taxon>eudicotyledons</taxon>
        <taxon>Gunneridae</taxon>
        <taxon>Pentapetalae</taxon>
        <taxon>rosids</taxon>
        <taxon>fabids</taxon>
        <taxon>Rosales</taxon>
        <taxon>Cannabaceae</taxon>
        <taxon>Cannabis</taxon>
    </lineage>
</organism>
<feature type="compositionally biased region" description="Basic and acidic residues" evidence="2">
    <location>
        <begin position="1"/>
        <end position="10"/>
    </location>
</feature>
<evidence type="ECO:0000256" key="2">
    <source>
        <dbReference type="SAM" id="MobiDB-lite"/>
    </source>
</evidence>
<dbReference type="InterPro" id="IPR003746">
    <property type="entry name" value="DUF167"/>
</dbReference>
<feature type="non-terminal residue" evidence="4">
    <location>
        <position position="1"/>
    </location>
</feature>
<evidence type="ECO:0000313" key="4">
    <source>
        <dbReference type="EMBL" id="KAF4351130.1"/>
    </source>
</evidence>
<dbReference type="Proteomes" id="UP000525078">
    <property type="component" value="Unassembled WGS sequence"/>
</dbReference>
<protein>
    <submittedName>
        <fullName evidence="4">Uncharacterized protein</fullName>
    </submittedName>
</protein>
<sequence length="196" mass="21625">ANKTLDHDSRTGLSTTRHFPFRHRNCRPKDTDMPPAKKGKAKAHKPLSVPSPKPDQTTIFPSCIRSVPPSSVAITIHAKPGSKMASITGLSLIYVNVYVYMYAYAYVYVLQYFLNFLRTVSDEGFDDEALGVQIDAPAKDGEANAALLEYMSSVLGVRRRQVSIGAGSKSRDKVVIVEEVTLQNVFDTLDKVSKCN</sequence>
<feature type="transmembrane region" description="Helical" evidence="3">
    <location>
        <begin position="92"/>
        <end position="114"/>
    </location>
</feature>
<dbReference type="SUPFAM" id="SSF69786">
    <property type="entry name" value="YggU-like"/>
    <property type="match status" value="1"/>
</dbReference>
<keyword evidence="3" id="KW-1133">Transmembrane helix</keyword>
<reference evidence="6 7" key="1">
    <citation type="journal article" date="2020" name="bioRxiv">
        <title>Sequence and annotation of 42 cannabis genomes reveals extensive copy number variation in cannabinoid synthesis and pathogen resistance genes.</title>
        <authorList>
            <person name="Mckernan K.J."/>
            <person name="Helbert Y."/>
            <person name="Kane L.T."/>
            <person name="Ebling H."/>
            <person name="Zhang L."/>
            <person name="Liu B."/>
            <person name="Eaton Z."/>
            <person name="Mclaughlin S."/>
            <person name="Kingan S."/>
            <person name="Baybayan P."/>
            <person name="Concepcion G."/>
            <person name="Jordan M."/>
            <person name="Riva A."/>
            <person name="Barbazuk W."/>
            <person name="Harkins T."/>
        </authorList>
    </citation>
    <scope>NUCLEOTIDE SEQUENCE [LARGE SCALE GENOMIC DNA]</scope>
    <source>
        <strain evidence="6 7">cv. Jamaican Lion 4</strain>
        <strain evidence="5">Father</strain>
        <strain evidence="4">Mother</strain>
        <tissue evidence="4">Leaf</tissue>
    </source>
</reference>
<keyword evidence="3" id="KW-0812">Transmembrane</keyword>
<keyword evidence="7" id="KW-1185">Reference proteome</keyword>
<feature type="region of interest" description="Disordered" evidence="2">
    <location>
        <begin position="1"/>
        <end position="55"/>
    </location>
</feature>
<name>A0A7J6DZX4_CANSA</name>
<evidence type="ECO:0000313" key="7">
    <source>
        <dbReference type="Proteomes" id="UP000583929"/>
    </source>
</evidence>
<dbReference type="InterPro" id="IPR036591">
    <property type="entry name" value="YggU-like_sf"/>
</dbReference>
<comment type="similarity">
    <text evidence="1">Belongs to the UPF0235 family.</text>
</comment>
<dbReference type="PANTHER" id="PTHR47817:SF2">
    <property type="entry name" value="OS04G0686300 PROTEIN"/>
    <property type="match status" value="1"/>
</dbReference>
<dbReference type="EMBL" id="JAATIP010000347">
    <property type="protein sequence ID" value="KAF4351130.1"/>
    <property type="molecule type" value="Genomic_DNA"/>
</dbReference>
<dbReference type="HAMAP" id="MF_00634">
    <property type="entry name" value="UPF0235"/>
    <property type="match status" value="1"/>
</dbReference>
<comment type="caution">
    <text evidence="4">The sequence shown here is derived from an EMBL/GenBank/DDBJ whole genome shotgun (WGS) entry which is preliminary data.</text>
</comment>
<evidence type="ECO:0000313" key="5">
    <source>
        <dbReference type="EMBL" id="KAF4403749.1"/>
    </source>
</evidence>
<evidence type="ECO:0000256" key="1">
    <source>
        <dbReference type="ARBA" id="ARBA00010364"/>
    </source>
</evidence>
<dbReference type="NCBIfam" id="TIGR00251">
    <property type="entry name" value="DUF167 family protein"/>
    <property type="match status" value="1"/>
</dbReference>
<dbReference type="PANTHER" id="PTHR47817">
    <property type="entry name" value="OS04G0686300 PROTEIN"/>
    <property type="match status" value="1"/>
</dbReference>
<dbReference type="AlphaFoldDB" id="A0A7J6DZX4"/>
<dbReference type="SMART" id="SM01152">
    <property type="entry name" value="DUF167"/>
    <property type="match status" value="1"/>
</dbReference>
<dbReference type="Proteomes" id="UP000583929">
    <property type="component" value="Unassembled WGS sequence"/>
</dbReference>
<dbReference type="EMBL" id="JAATIQ010000003">
    <property type="protein sequence ID" value="KAF4403749.1"/>
    <property type="molecule type" value="Genomic_DNA"/>
</dbReference>
<accession>A0A7J6DZX4</accession>
<dbReference type="Pfam" id="PF02594">
    <property type="entry name" value="DUF167"/>
    <property type="match status" value="1"/>
</dbReference>
<dbReference type="Gene3D" id="3.30.1200.10">
    <property type="entry name" value="YggU-like"/>
    <property type="match status" value="1"/>
</dbReference>
<keyword evidence="3" id="KW-0472">Membrane</keyword>
<evidence type="ECO:0000256" key="3">
    <source>
        <dbReference type="SAM" id="Phobius"/>
    </source>
</evidence>
<gene>
    <name evidence="4" type="ORF">F8388_017449</name>
    <name evidence="5" type="ORF">G4B88_002602</name>
</gene>
<proteinExistence type="inferred from homology"/>
<evidence type="ECO:0000313" key="6">
    <source>
        <dbReference type="Proteomes" id="UP000525078"/>
    </source>
</evidence>